<proteinExistence type="predicted"/>
<reference evidence="1" key="2">
    <citation type="submission" date="2020-09" db="EMBL/GenBank/DDBJ databases">
        <authorList>
            <person name="Sun Q."/>
            <person name="Zhou Y."/>
        </authorList>
    </citation>
    <scope>NUCLEOTIDE SEQUENCE</scope>
    <source>
        <strain evidence="1">CGMCC 4.7398</strain>
    </source>
</reference>
<sequence length="54" mass="5196">MTSDGPLAVIGVGSVGTMALWQASKLSVPAVGFEAASPAHTPAAPWAATLGCSG</sequence>
<name>A0A919KMS2_9MICO</name>
<dbReference type="AlphaFoldDB" id="A0A919KMS2"/>
<dbReference type="InterPro" id="IPR036188">
    <property type="entry name" value="FAD/NAD-bd_sf"/>
</dbReference>
<gene>
    <name evidence="1" type="ORF">GCM10017772_04090</name>
</gene>
<dbReference type="RefSeq" id="WP_229872059.1">
    <property type="nucleotide sequence ID" value="NZ_BNAS01000001.1"/>
</dbReference>
<protein>
    <submittedName>
        <fullName evidence="1">Uncharacterized protein</fullName>
    </submittedName>
</protein>
<evidence type="ECO:0000313" key="2">
    <source>
        <dbReference type="Proteomes" id="UP000627369"/>
    </source>
</evidence>
<dbReference type="Gene3D" id="3.50.50.60">
    <property type="entry name" value="FAD/NAD(P)-binding domain"/>
    <property type="match status" value="1"/>
</dbReference>
<dbReference type="EMBL" id="BNAS01000001">
    <property type="protein sequence ID" value="GHH65604.1"/>
    <property type="molecule type" value="Genomic_DNA"/>
</dbReference>
<reference evidence="1" key="1">
    <citation type="journal article" date="2014" name="Int. J. Syst. Evol. Microbiol.">
        <title>Complete genome sequence of Corynebacterium casei LMG S-19264T (=DSM 44701T), isolated from a smear-ripened cheese.</title>
        <authorList>
            <consortium name="US DOE Joint Genome Institute (JGI-PGF)"/>
            <person name="Walter F."/>
            <person name="Albersmeier A."/>
            <person name="Kalinowski J."/>
            <person name="Ruckert C."/>
        </authorList>
    </citation>
    <scope>NUCLEOTIDE SEQUENCE</scope>
    <source>
        <strain evidence="1">CGMCC 4.7398</strain>
    </source>
</reference>
<organism evidence="1 2">
    <name type="scientific">Promicromonospora soli</name>
    <dbReference type="NCBI Taxonomy" id="2035533"/>
    <lineage>
        <taxon>Bacteria</taxon>
        <taxon>Bacillati</taxon>
        <taxon>Actinomycetota</taxon>
        <taxon>Actinomycetes</taxon>
        <taxon>Micrococcales</taxon>
        <taxon>Promicromonosporaceae</taxon>
        <taxon>Promicromonospora</taxon>
    </lineage>
</organism>
<keyword evidence="2" id="KW-1185">Reference proteome</keyword>
<dbReference type="Proteomes" id="UP000627369">
    <property type="component" value="Unassembled WGS sequence"/>
</dbReference>
<evidence type="ECO:0000313" key="1">
    <source>
        <dbReference type="EMBL" id="GHH65604.1"/>
    </source>
</evidence>
<comment type="caution">
    <text evidence="1">The sequence shown here is derived from an EMBL/GenBank/DDBJ whole genome shotgun (WGS) entry which is preliminary data.</text>
</comment>
<accession>A0A919KMS2</accession>